<reference evidence="5" key="1">
    <citation type="journal article" date="2019" name="Int. J. Syst. Evol. Microbiol.">
        <title>The Global Catalogue of Microorganisms (GCM) 10K type strain sequencing project: providing services to taxonomists for standard genome sequencing and annotation.</title>
        <authorList>
            <consortium name="The Broad Institute Genomics Platform"/>
            <consortium name="The Broad Institute Genome Sequencing Center for Infectious Disease"/>
            <person name="Wu L."/>
            <person name="Ma J."/>
        </authorList>
    </citation>
    <scope>NUCLEOTIDE SEQUENCE [LARGE SCALE GENOMIC DNA]</scope>
    <source>
        <strain evidence="5">JCM 3106</strain>
    </source>
</reference>
<comment type="caution">
    <text evidence="4">The sequence shown here is derived from an EMBL/GenBank/DDBJ whole genome shotgun (WGS) entry which is preliminary data.</text>
</comment>
<dbReference type="PRINTS" id="PR00420">
    <property type="entry name" value="RNGMNOXGNASE"/>
</dbReference>
<dbReference type="PANTHER" id="PTHR13789">
    <property type="entry name" value="MONOOXYGENASE"/>
    <property type="match status" value="1"/>
</dbReference>
<gene>
    <name evidence="4" type="ORF">GCM10017559_79320</name>
</gene>
<sequence>MKALIIGGGIAGPAMAMALRKAGIDSVVYEAHPTGAYGAGATMGLSTNGLAALRVLDAHRAVAAAGFSCPRGVMWLGNGRRLGEDVPTPLPDGTTAVQLLRADLYAALHEQATARGVPTEYGRRLVRIDHRGDQVVAHFADGGEATGDVLIGADGMRSTTRRFVAPDGPHPRYCGIVGTNGFARDLDLGDLGDLGLDDECGTFHMVFGRRAFFGYVRREDGQVWWFVNIPSSREPTPAELAAIPAERWRHRLHELLAVDTSPAARIVQASPPGHDWFVSHQMRAPKTWHRGRAVLIGDAAHVTSPSSGQGAAMAVEDAVELARCLRNLPPDQAFPAYQRLREGRLRKVHAGARQVNRSKSATGLSRVLRDAMFPVLMKRLGGPQALSWLYDHRIDFDDKVTTGTG</sequence>
<evidence type="ECO:0000313" key="4">
    <source>
        <dbReference type="EMBL" id="GAA3039207.1"/>
    </source>
</evidence>
<name>A0ABP6LHC9_9ACTN</name>
<dbReference type="InterPro" id="IPR050493">
    <property type="entry name" value="FAD-dep_Monooxygenase_BioMet"/>
</dbReference>
<dbReference type="PANTHER" id="PTHR13789:SF309">
    <property type="entry name" value="PUTATIVE (AFU_ORTHOLOGUE AFUA_6G14510)-RELATED"/>
    <property type="match status" value="1"/>
</dbReference>
<dbReference type="EMBL" id="BAAAWD010000029">
    <property type="protein sequence ID" value="GAA3039207.1"/>
    <property type="molecule type" value="Genomic_DNA"/>
</dbReference>
<evidence type="ECO:0000313" key="5">
    <source>
        <dbReference type="Proteomes" id="UP001499930"/>
    </source>
</evidence>
<proteinExistence type="predicted"/>
<dbReference type="Pfam" id="PF01494">
    <property type="entry name" value="FAD_binding_3"/>
    <property type="match status" value="1"/>
</dbReference>
<dbReference type="GO" id="GO:0004497">
    <property type="term" value="F:monooxygenase activity"/>
    <property type="evidence" value="ECO:0007669"/>
    <property type="project" value="UniProtKB-KW"/>
</dbReference>
<keyword evidence="1" id="KW-0560">Oxidoreductase</keyword>
<accession>A0ABP6LHC9</accession>
<dbReference type="Gene3D" id="3.50.50.60">
    <property type="entry name" value="FAD/NAD(P)-binding domain"/>
    <property type="match status" value="1"/>
</dbReference>
<organism evidence="4 5">
    <name type="scientific">Streptosporangium longisporum</name>
    <dbReference type="NCBI Taxonomy" id="46187"/>
    <lineage>
        <taxon>Bacteria</taxon>
        <taxon>Bacillati</taxon>
        <taxon>Actinomycetota</taxon>
        <taxon>Actinomycetes</taxon>
        <taxon>Streptosporangiales</taxon>
        <taxon>Streptosporangiaceae</taxon>
        <taxon>Streptosporangium</taxon>
    </lineage>
</organism>
<feature type="domain" description="FAD-binding" evidence="3">
    <location>
        <begin position="2"/>
        <end position="326"/>
    </location>
</feature>
<dbReference type="RefSeq" id="WP_344906872.1">
    <property type="nucleotide sequence ID" value="NZ_BAAAWD010000029.1"/>
</dbReference>
<evidence type="ECO:0000259" key="3">
    <source>
        <dbReference type="Pfam" id="PF01494"/>
    </source>
</evidence>
<dbReference type="SUPFAM" id="SSF51905">
    <property type="entry name" value="FAD/NAD(P)-binding domain"/>
    <property type="match status" value="1"/>
</dbReference>
<keyword evidence="2 4" id="KW-0503">Monooxygenase</keyword>
<dbReference type="InterPro" id="IPR002938">
    <property type="entry name" value="FAD-bd"/>
</dbReference>
<dbReference type="Proteomes" id="UP001499930">
    <property type="component" value="Unassembled WGS sequence"/>
</dbReference>
<protein>
    <submittedName>
        <fullName evidence="4">FAD-dependent monooxygenase</fullName>
    </submittedName>
</protein>
<dbReference type="InterPro" id="IPR036188">
    <property type="entry name" value="FAD/NAD-bd_sf"/>
</dbReference>
<evidence type="ECO:0000256" key="1">
    <source>
        <dbReference type="ARBA" id="ARBA00023002"/>
    </source>
</evidence>
<keyword evidence="5" id="KW-1185">Reference proteome</keyword>
<evidence type="ECO:0000256" key="2">
    <source>
        <dbReference type="ARBA" id="ARBA00023033"/>
    </source>
</evidence>